<keyword evidence="2" id="KW-0238">DNA-binding</keyword>
<dbReference type="Proteomes" id="UP001519887">
    <property type="component" value="Unassembled WGS sequence"/>
</dbReference>
<proteinExistence type="predicted"/>
<dbReference type="PANTHER" id="PTHR33204:SF29">
    <property type="entry name" value="TRANSCRIPTIONAL REGULATOR"/>
    <property type="match status" value="1"/>
</dbReference>
<name>A0ABS7BYL4_9BACL</name>
<keyword evidence="3" id="KW-0804">Transcription</keyword>
<dbReference type="RefSeq" id="WP_210044068.1">
    <property type="nucleotide sequence ID" value="NZ_JBHLVU010000009.1"/>
</dbReference>
<dbReference type="InterPro" id="IPR002577">
    <property type="entry name" value="HTH_HxlR"/>
</dbReference>
<dbReference type="InterPro" id="IPR036388">
    <property type="entry name" value="WH-like_DNA-bd_sf"/>
</dbReference>
<evidence type="ECO:0000256" key="1">
    <source>
        <dbReference type="ARBA" id="ARBA00023015"/>
    </source>
</evidence>
<keyword evidence="1" id="KW-0805">Transcription regulation</keyword>
<dbReference type="Gene3D" id="1.10.10.10">
    <property type="entry name" value="Winged helix-like DNA-binding domain superfamily/Winged helix DNA-binding domain"/>
    <property type="match status" value="1"/>
</dbReference>
<dbReference type="PROSITE" id="PS51118">
    <property type="entry name" value="HTH_HXLR"/>
    <property type="match status" value="1"/>
</dbReference>
<evidence type="ECO:0000313" key="5">
    <source>
        <dbReference type="EMBL" id="MBW7453745.1"/>
    </source>
</evidence>
<dbReference type="EMBL" id="JAHZIK010000110">
    <property type="protein sequence ID" value="MBW7453745.1"/>
    <property type="molecule type" value="Genomic_DNA"/>
</dbReference>
<gene>
    <name evidence="5" type="ORF">K0U00_06805</name>
</gene>
<evidence type="ECO:0000313" key="6">
    <source>
        <dbReference type="Proteomes" id="UP001519887"/>
    </source>
</evidence>
<feature type="domain" description="HTH hxlR-type" evidence="4">
    <location>
        <begin position="7"/>
        <end position="105"/>
    </location>
</feature>
<dbReference type="InterPro" id="IPR036390">
    <property type="entry name" value="WH_DNA-bd_sf"/>
</dbReference>
<evidence type="ECO:0000256" key="2">
    <source>
        <dbReference type="ARBA" id="ARBA00023125"/>
    </source>
</evidence>
<accession>A0ABS7BYL4</accession>
<protein>
    <submittedName>
        <fullName evidence="5">Helix-turn-helix transcriptional regulator</fullName>
    </submittedName>
</protein>
<dbReference type="SUPFAM" id="SSF46785">
    <property type="entry name" value="Winged helix' DNA-binding domain"/>
    <property type="match status" value="1"/>
</dbReference>
<evidence type="ECO:0000259" key="4">
    <source>
        <dbReference type="PROSITE" id="PS51118"/>
    </source>
</evidence>
<dbReference type="PANTHER" id="PTHR33204">
    <property type="entry name" value="TRANSCRIPTIONAL REGULATOR, MARR FAMILY"/>
    <property type="match status" value="1"/>
</dbReference>
<comment type="caution">
    <text evidence="5">The sequence shown here is derived from an EMBL/GenBank/DDBJ whole genome shotgun (WGS) entry which is preliminary data.</text>
</comment>
<dbReference type="Pfam" id="PF01638">
    <property type="entry name" value="HxlR"/>
    <property type="match status" value="1"/>
</dbReference>
<organism evidence="5 6">
    <name type="scientific">Paenibacillus sepulcri</name>
    <dbReference type="NCBI Taxonomy" id="359917"/>
    <lineage>
        <taxon>Bacteria</taxon>
        <taxon>Bacillati</taxon>
        <taxon>Bacillota</taxon>
        <taxon>Bacilli</taxon>
        <taxon>Bacillales</taxon>
        <taxon>Paenibacillaceae</taxon>
        <taxon>Paenibacillus</taxon>
    </lineage>
</organism>
<reference evidence="5 6" key="1">
    <citation type="submission" date="2021-07" db="EMBL/GenBank/DDBJ databases">
        <title>Paenibacillus radiodurans sp. nov., isolated from the southeastern edge of Tengger Desert.</title>
        <authorList>
            <person name="Zhang G."/>
        </authorList>
    </citation>
    <scope>NUCLEOTIDE SEQUENCE [LARGE SCALE GENOMIC DNA]</scope>
    <source>
        <strain evidence="5 6">CCM 7311</strain>
    </source>
</reference>
<sequence length="116" mass="13631">MTKVYGCPVEVTLDVLGGKWKTVILRYLSNRALRYSQLQQRMPNITQRMLTLQLKELEEDGLIQRVVFEERIKRVEYSLTEYGKSVEPILELMCEWGKQRMREFNLQVRTMGTSGG</sequence>
<evidence type="ECO:0000256" key="3">
    <source>
        <dbReference type="ARBA" id="ARBA00023163"/>
    </source>
</evidence>
<keyword evidence="6" id="KW-1185">Reference proteome</keyword>